<accession>A0ABS8CM83</accession>
<comment type="caution">
    <text evidence="2">The sequence shown here is derived from an EMBL/GenBank/DDBJ whole genome shotgun (WGS) entry which is preliminary data.</text>
</comment>
<dbReference type="InterPro" id="IPR006837">
    <property type="entry name" value="Divergent_DAC"/>
</dbReference>
<reference evidence="2 3" key="1">
    <citation type="submission" date="2020-07" db="EMBL/GenBank/DDBJ databases">
        <title>Pseudogemmobacter sp. nov., isolated from poultry manure in Taiwan.</title>
        <authorList>
            <person name="Lin S.-Y."/>
            <person name="Tang Y.-S."/>
            <person name="Young C.-C."/>
        </authorList>
    </citation>
    <scope>NUCLEOTIDE SEQUENCE [LARGE SCALE GENOMIC DNA]</scope>
    <source>
        <strain evidence="2 3">CC-YST710</strain>
    </source>
</reference>
<dbReference type="SUPFAM" id="SSF88713">
    <property type="entry name" value="Glycoside hydrolase/deacetylase"/>
    <property type="match status" value="1"/>
</dbReference>
<dbReference type="EMBL" id="JACDXX010000009">
    <property type="protein sequence ID" value="MCB5410487.1"/>
    <property type="molecule type" value="Genomic_DNA"/>
</dbReference>
<evidence type="ECO:0000313" key="3">
    <source>
        <dbReference type="Proteomes" id="UP001198571"/>
    </source>
</evidence>
<feature type="compositionally biased region" description="Low complexity" evidence="1">
    <location>
        <begin position="84"/>
        <end position="104"/>
    </location>
</feature>
<evidence type="ECO:0000256" key="1">
    <source>
        <dbReference type="SAM" id="MobiDB-lite"/>
    </source>
</evidence>
<evidence type="ECO:0000313" key="2">
    <source>
        <dbReference type="EMBL" id="MCB5410487.1"/>
    </source>
</evidence>
<dbReference type="CDD" id="cd10936">
    <property type="entry name" value="CE4_DAC2"/>
    <property type="match status" value="1"/>
</dbReference>
<protein>
    <submittedName>
        <fullName evidence="2">Divergent polysaccharide deacetylase family protein</fullName>
    </submittedName>
</protein>
<feature type="compositionally biased region" description="Basic and acidic residues" evidence="1">
    <location>
        <begin position="1"/>
        <end position="17"/>
    </location>
</feature>
<feature type="region of interest" description="Disordered" evidence="1">
    <location>
        <begin position="1"/>
        <end position="304"/>
    </location>
</feature>
<keyword evidence="3" id="KW-1185">Reference proteome</keyword>
<feature type="compositionally biased region" description="Low complexity" evidence="1">
    <location>
        <begin position="144"/>
        <end position="157"/>
    </location>
</feature>
<feature type="compositionally biased region" description="Basic and acidic residues" evidence="1">
    <location>
        <begin position="251"/>
        <end position="265"/>
    </location>
</feature>
<feature type="compositionally biased region" description="Low complexity" evidence="1">
    <location>
        <begin position="228"/>
        <end position="245"/>
    </location>
</feature>
<gene>
    <name evidence="2" type="ORF">H0485_10800</name>
</gene>
<organism evidence="2 3">
    <name type="scientific">Pseudogemmobacter faecipullorum</name>
    <dbReference type="NCBI Taxonomy" id="2755041"/>
    <lineage>
        <taxon>Bacteria</taxon>
        <taxon>Pseudomonadati</taxon>
        <taxon>Pseudomonadota</taxon>
        <taxon>Alphaproteobacteria</taxon>
        <taxon>Rhodobacterales</taxon>
        <taxon>Paracoccaceae</taxon>
        <taxon>Pseudogemmobacter</taxon>
    </lineage>
</organism>
<dbReference type="InterPro" id="IPR011330">
    <property type="entry name" value="Glyco_hydro/deAcase_b/a-brl"/>
</dbReference>
<dbReference type="Pfam" id="PF04748">
    <property type="entry name" value="Polysacc_deac_2"/>
    <property type="match status" value="1"/>
</dbReference>
<name>A0ABS8CM83_9RHOB</name>
<dbReference type="Proteomes" id="UP001198571">
    <property type="component" value="Unassembled WGS sequence"/>
</dbReference>
<dbReference type="Gene3D" id="3.20.20.370">
    <property type="entry name" value="Glycoside hydrolase/deacetylase"/>
    <property type="match status" value="1"/>
</dbReference>
<sequence length="527" mass="53287">MPVPDKPADPAPARDDLSEALAEPVMPPGAEAGAATDIAPGAGPETGGGTAPAENTTAEKPPQVADEAPKGAGSETAAADLLVPEAGGATAPQAPQAPEALRAPEVAGPPVAGDLPVPPAASAAGMNSSGTEGPGIKAPEIKAPEASAEAPAAPEAPGQATGERALLPDPLTLPEAGKKLPPPQELAEERAPEVLADPGLPPLTPEEQALLEAISAGELPLPEPAPPAAEAAPDSGPDSAPAAAELAVDENGIRRTVPDGGETARPRVSGLPGHTSETEASRLPRIGDAPPVAATAEAPSESGDLPRQLYARAFENPGARPLYAIVLIDEGAAEVDREVLARLPFPVTFALDPQDPATAARAALYRAAGQEVVMLASFLPKGAQASDLEVAFAAMGAALPEAVAVMDMPGRSFQNDRPLSAMIVPVVAGQGRGLLTWNAGLNAADQVAKREDLPSAVIFRALDSENEEAPLIRRYLDRAAFKAVQDGQVMVVGRVRAETVAALLEWSLEGRAASVALAPVTALLKAD</sequence>
<proteinExistence type="predicted"/>